<dbReference type="GO" id="GO:0005576">
    <property type="term" value="C:extracellular region"/>
    <property type="evidence" value="ECO:0007669"/>
    <property type="project" value="UniProtKB-SubCell"/>
</dbReference>
<evidence type="ECO:0000259" key="12">
    <source>
        <dbReference type="PROSITE" id="PS01178"/>
    </source>
</evidence>
<dbReference type="InterPro" id="IPR000020">
    <property type="entry name" value="Anaphylatoxin/fibulin"/>
</dbReference>
<dbReference type="Gene3D" id="2.10.25.10">
    <property type="entry name" value="Laminin"/>
    <property type="match status" value="4"/>
</dbReference>
<dbReference type="InterPro" id="IPR001881">
    <property type="entry name" value="EGF-like_Ca-bd_dom"/>
</dbReference>
<dbReference type="PROSITE" id="PS01186">
    <property type="entry name" value="EGF_2"/>
    <property type="match status" value="2"/>
</dbReference>
<reference evidence="14" key="1">
    <citation type="submission" date="2021-01" db="UniProtKB">
        <authorList>
            <consortium name="EnsemblMetazoa"/>
        </authorList>
    </citation>
    <scope>IDENTIFICATION</scope>
</reference>
<dbReference type="PROSITE" id="PS50026">
    <property type="entry name" value="EGF_3"/>
    <property type="match status" value="1"/>
</dbReference>
<feature type="region of interest" description="Disordered" evidence="10">
    <location>
        <begin position="149"/>
        <end position="177"/>
    </location>
</feature>
<evidence type="ECO:0000259" key="13">
    <source>
        <dbReference type="PROSITE" id="PS50026"/>
    </source>
</evidence>
<dbReference type="FunFam" id="2.10.25.10:FF:000005">
    <property type="entry name" value="Fibrillin 2"/>
    <property type="match status" value="1"/>
</dbReference>
<keyword evidence="4 9" id="KW-0245">EGF-like domain</keyword>
<feature type="domain" description="Anaphylatoxin-like" evidence="12">
    <location>
        <begin position="27"/>
        <end position="68"/>
    </location>
</feature>
<keyword evidence="7" id="KW-1015">Disulfide bond</keyword>
<dbReference type="OrthoDB" id="10685940at2759"/>
<organism evidence="14 15">
    <name type="scientific">Clytia hemisphaerica</name>
    <dbReference type="NCBI Taxonomy" id="252671"/>
    <lineage>
        <taxon>Eukaryota</taxon>
        <taxon>Metazoa</taxon>
        <taxon>Cnidaria</taxon>
        <taxon>Hydrozoa</taxon>
        <taxon>Hydroidolina</taxon>
        <taxon>Leptothecata</taxon>
        <taxon>Obeliida</taxon>
        <taxon>Clytiidae</taxon>
        <taxon>Clytia</taxon>
    </lineage>
</organism>
<dbReference type="InterPro" id="IPR009030">
    <property type="entry name" value="Growth_fac_rcpt_cys_sf"/>
</dbReference>
<keyword evidence="8" id="KW-0325">Glycoprotein</keyword>
<dbReference type="PANTHER" id="PTHR24050">
    <property type="entry name" value="PA14 DOMAIN-CONTAINING PROTEIN"/>
    <property type="match status" value="1"/>
</dbReference>
<dbReference type="Proteomes" id="UP000594262">
    <property type="component" value="Unplaced"/>
</dbReference>
<comment type="similarity">
    <text evidence="2">Belongs to the fibulin family.</text>
</comment>
<dbReference type="InterPro" id="IPR049883">
    <property type="entry name" value="NOTCH1_EGF-like"/>
</dbReference>
<proteinExistence type="inferred from homology"/>
<dbReference type="SUPFAM" id="SSF57196">
    <property type="entry name" value="EGF/Laminin"/>
    <property type="match status" value="1"/>
</dbReference>
<feature type="chain" id="PRO_5029456037" evidence="11">
    <location>
        <begin position="20"/>
        <end position="594"/>
    </location>
</feature>
<evidence type="ECO:0000256" key="9">
    <source>
        <dbReference type="PROSITE-ProRule" id="PRU00076"/>
    </source>
</evidence>
<evidence type="ECO:0000313" key="14">
    <source>
        <dbReference type="EnsemblMetazoa" id="CLYHEMP010835.3"/>
    </source>
</evidence>
<evidence type="ECO:0000256" key="5">
    <source>
        <dbReference type="ARBA" id="ARBA00022729"/>
    </source>
</evidence>
<evidence type="ECO:0000256" key="7">
    <source>
        <dbReference type="ARBA" id="ARBA00023157"/>
    </source>
</evidence>
<dbReference type="GO" id="GO:0005509">
    <property type="term" value="F:calcium ion binding"/>
    <property type="evidence" value="ECO:0007669"/>
    <property type="project" value="InterPro"/>
</dbReference>
<dbReference type="InterPro" id="IPR018097">
    <property type="entry name" value="EGF_Ca-bd_CS"/>
</dbReference>
<dbReference type="InterPro" id="IPR000742">
    <property type="entry name" value="EGF"/>
</dbReference>
<dbReference type="GeneID" id="136805071"/>
<dbReference type="InterPro" id="IPR000152">
    <property type="entry name" value="EGF-type_Asp/Asn_hydroxyl_site"/>
</dbReference>
<evidence type="ECO:0000256" key="4">
    <source>
        <dbReference type="ARBA" id="ARBA00022536"/>
    </source>
</evidence>
<dbReference type="CDD" id="cd00054">
    <property type="entry name" value="EGF_CA"/>
    <property type="match status" value="2"/>
</dbReference>
<keyword evidence="5 11" id="KW-0732">Signal</keyword>
<dbReference type="SUPFAM" id="SSF57184">
    <property type="entry name" value="Growth factor receptor domain"/>
    <property type="match status" value="1"/>
</dbReference>
<feature type="domain" description="EGF-like" evidence="13">
    <location>
        <begin position="334"/>
        <end position="375"/>
    </location>
</feature>
<dbReference type="RefSeq" id="XP_066917729.1">
    <property type="nucleotide sequence ID" value="XM_067061628.1"/>
</dbReference>
<protein>
    <submittedName>
        <fullName evidence="14">Uncharacterized protein</fullName>
    </submittedName>
</protein>
<name>A0A7M5VFR8_9CNID</name>
<evidence type="ECO:0000256" key="3">
    <source>
        <dbReference type="ARBA" id="ARBA00022525"/>
    </source>
</evidence>
<dbReference type="PROSITE" id="PS01187">
    <property type="entry name" value="EGF_CA"/>
    <property type="match status" value="1"/>
</dbReference>
<dbReference type="SMART" id="SM00179">
    <property type="entry name" value="EGF_CA"/>
    <property type="match status" value="4"/>
</dbReference>
<dbReference type="PROSITE" id="PS01178">
    <property type="entry name" value="ANAPHYLATOXIN_2"/>
    <property type="match status" value="1"/>
</dbReference>
<comment type="caution">
    <text evidence="9">Lacks conserved residue(s) required for the propagation of feature annotation.</text>
</comment>
<feature type="signal peptide" evidence="11">
    <location>
        <begin position="1"/>
        <end position="19"/>
    </location>
</feature>
<dbReference type="PROSITE" id="PS00010">
    <property type="entry name" value="ASX_HYDROXYL"/>
    <property type="match status" value="2"/>
</dbReference>
<keyword evidence="3" id="KW-0964">Secreted</keyword>
<dbReference type="AlphaFoldDB" id="A0A7M5VFR8"/>
<evidence type="ECO:0000256" key="11">
    <source>
        <dbReference type="SAM" id="SignalP"/>
    </source>
</evidence>
<evidence type="ECO:0000256" key="1">
    <source>
        <dbReference type="ARBA" id="ARBA00004613"/>
    </source>
</evidence>
<sequence length="594" mass="67816">MKGLFCLVLFSFAITKCLATTAEDTKCCEDGVNYGRKLFAGDKQGGQCEDNPNNARGFFCQILFKQCCTHAIKDGYCRVGRSLALAKVTCMEPDTQVEEYRTIQKQCCNCCKDGHRAGIFGKSCILPFADEYCKVGFKNCCERAKKDQQSETNTLPPPTRKPTQRPRPTTKVTLPPTKEGTTKAIQKILSTPSNVIGRKCSDVKCDPKTSLGCFYASRFAKCKCKEGHKNHGRFFCKAENACYTSKNRCRPEHFCISVHGVPRCYMNCPTTNRRYTKTKLSNGQQVCEDVDECKENLHRCNAETQECINTVGGYRCKNVRCVQGFRMINGRCKDVDECLDEPSICGKGQCQNYHGSYYCECRDGYSSDPTTKVCTDVNECAISSRKYCDYKCMNTEGSFECSCPKGYRIMGEDCIDIDECKKNPGICPSGSFCFNTHGSYQCIEQKCPDMEYYAQEARKGDPMACKKVCDEAPLEKKMQCELGRTPQSIKRVTYKYEKEIGVEGFIYKYWWSFPRDKYEVKVTLKSGHEHGRFRIIKTGPESIRIENQSKVYGPRRFQLVMHMDVLQRVQGSPLRYRYETIFFIDVSEHNFSWR</sequence>
<accession>A0A7M5VFR8</accession>
<evidence type="ECO:0000256" key="2">
    <source>
        <dbReference type="ARBA" id="ARBA00006127"/>
    </source>
</evidence>
<comment type="subcellular location">
    <subcellularLocation>
        <location evidence="1">Secreted</location>
    </subcellularLocation>
</comment>
<dbReference type="SMART" id="SM00181">
    <property type="entry name" value="EGF"/>
    <property type="match status" value="4"/>
</dbReference>
<evidence type="ECO:0000313" key="15">
    <source>
        <dbReference type="Proteomes" id="UP000594262"/>
    </source>
</evidence>
<keyword evidence="6" id="KW-0677">Repeat</keyword>
<dbReference type="FunFam" id="2.10.25.10:FF:000003">
    <property type="entry name" value="fibrillin-1 isoform X1"/>
    <property type="match status" value="1"/>
</dbReference>
<dbReference type="InterPro" id="IPR052235">
    <property type="entry name" value="Nephronectin_domain"/>
</dbReference>
<evidence type="ECO:0000256" key="8">
    <source>
        <dbReference type="ARBA" id="ARBA00023180"/>
    </source>
</evidence>
<dbReference type="EnsemblMetazoa" id="CLYHEMT010835.3">
    <property type="protein sequence ID" value="CLYHEMP010835.3"/>
    <property type="gene ID" value="CLYHEMG010835"/>
</dbReference>
<evidence type="ECO:0000256" key="10">
    <source>
        <dbReference type="SAM" id="MobiDB-lite"/>
    </source>
</evidence>
<keyword evidence="15" id="KW-1185">Reference proteome</keyword>
<evidence type="ECO:0000256" key="6">
    <source>
        <dbReference type="ARBA" id="ARBA00022737"/>
    </source>
</evidence>
<dbReference type="Pfam" id="PF07645">
    <property type="entry name" value="EGF_CA"/>
    <property type="match status" value="4"/>
</dbReference>
<dbReference type="PANTHER" id="PTHR24050:SF27">
    <property type="entry name" value="FIBRILLIN-1"/>
    <property type="match status" value="1"/>
</dbReference>